<comment type="caution">
    <text evidence="2">The sequence shown here is derived from an EMBL/GenBank/DDBJ whole genome shotgun (WGS) entry which is preliminary data.</text>
</comment>
<dbReference type="EMBL" id="BAEN01000055">
    <property type="protein sequence ID" value="GAC15426.1"/>
    <property type="molecule type" value="Genomic_DNA"/>
</dbReference>
<keyword evidence="3" id="KW-1185">Reference proteome</keyword>
<evidence type="ECO:0000259" key="1">
    <source>
        <dbReference type="Pfam" id="PF03372"/>
    </source>
</evidence>
<dbReference type="GO" id="GO:0003824">
    <property type="term" value="F:catalytic activity"/>
    <property type="evidence" value="ECO:0007669"/>
    <property type="project" value="InterPro"/>
</dbReference>
<accession>K6XUT3</accession>
<proteinExistence type="predicted"/>
<dbReference type="eggNOG" id="COG4222">
    <property type="taxonomic scope" value="Bacteria"/>
</dbReference>
<protein>
    <recommendedName>
        <fullName evidence="1">Endonuclease/exonuclease/phosphatase domain-containing protein</fullName>
    </recommendedName>
</protein>
<dbReference type="SUPFAM" id="SSF56219">
    <property type="entry name" value="DNase I-like"/>
    <property type="match status" value="1"/>
</dbReference>
<dbReference type="Gene3D" id="3.60.10.10">
    <property type="entry name" value="Endonuclease/exonuclease/phosphatase"/>
    <property type="match status" value="1"/>
</dbReference>
<evidence type="ECO:0000313" key="2">
    <source>
        <dbReference type="EMBL" id="GAC15426.1"/>
    </source>
</evidence>
<sequence length="383" mass="42993">MQLSGCAKSQQTIRVATFNVSMEADNYRSSQEFANQDDSTLLFKHLATGTNQQIKNIAQIIQRVRPDIILLNEFDYTHDASIGPEAFIKNYLNVAQQGMSAIDYPYFYYGPVNTGVGSGVDLNQDGEVEESGSDAFGYGRYPGQYGMLLLSRYPIDLTNVRTFQRFLWKDMTNNQLANITHPDGTPWYSDEAIETLRLSSKSHWDIPVQVGDEIVHVLASHPTPPVFDGPENRNGLRNYDEIQFWSDYINADETAAYIYDDNGNRGGFNGQRFVILGDLNAAQNEGDGERIMLANLLAHPKVLQHELPTSRGGENAKKENPNAKYHTAQWGLTVDYVIPSKAGFSIINSGVFWPAEGEPDSELVKDREASSDHRLVWQTLRLK</sequence>
<dbReference type="STRING" id="1127673.GLIP_2805"/>
<dbReference type="Proteomes" id="UP000006334">
    <property type="component" value="Unassembled WGS sequence"/>
</dbReference>
<reference evidence="2 3" key="1">
    <citation type="journal article" date="2017" name="Antonie Van Leeuwenhoek">
        <title>Rhizobium rhizosphaerae sp. nov., a novel species isolated from rice rhizosphere.</title>
        <authorList>
            <person name="Zhao J.J."/>
            <person name="Zhang J."/>
            <person name="Zhang R.J."/>
            <person name="Zhang C.W."/>
            <person name="Yin H.Q."/>
            <person name="Zhang X.X."/>
        </authorList>
    </citation>
    <scope>NUCLEOTIDE SEQUENCE [LARGE SCALE GENOMIC DNA]</scope>
    <source>
        <strain evidence="2 3">E3</strain>
    </source>
</reference>
<organism evidence="2 3">
    <name type="scientific">Aliiglaciecola lipolytica E3</name>
    <dbReference type="NCBI Taxonomy" id="1127673"/>
    <lineage>
        <taxon>Bacteria</taxon>
        <taxon>Pseudomonadati</taxon>
        <taxon>Pseudomonadota</taxon>
        <taxon>Gammaproteobacteria</taxon>
        <taxon>Alteromonadales</taxon>
        <taxon>Alteromonadaceae</taxon>
        <taxon>Aliiglaciecola</taxon>
    </lineage>
</organism>
<dbReference type="Pfam" id="PF03372">
    <property type="entry name" value="Exo_endo_phos"/>
    <property type="match status" value="1"/>
</dbReference>
<name>K6XUT3_9ALTE</name>
<feature type="domain" description="Endonuclease/exonuclease/phosphatase" evidence="1">
    <location>
        <begin position="16"/>
        <end position="373"/>
    </location>
</feature>
<dbReference type="InterPro" id="IPR005135">
    <property type="entry name" value="Endo/exonuclease/phosphatase"/>
</dbReference>
<gene>
    <name evidence="2" type="ORF">GLIP_2805</name>
</gene>
<dbReference type="AlphaFoldDB" id="K6XUT3"/>
<evidence type="ECO:0000313" key="3">
    <source>
        <dbReference type="Proteomes" id="UP000006334"/>
    </source>
</evidence>
<dbReference type="InterPro" id="IPR036691">
    <property type="entry name" value="Endo/exonu/phosph_ase_sf"/>
</dbReference>